<evidence type="ECO:0000313" key="2">
    <source>
        <dbReference type="Proteomes" id="UP000005239"/>
    </source>
</evidence>
<proteinExistence type="predicted"/>
<keyword evidence="2" id="KW-1185">Reference proteome</keyword>
<dbReference type="Pfam" id="PF04063">
    <property type="entry name" value="DUF383"/>
    <property type="match status" value="1"/>
</dbReference>
<name>A0A2A6CIN4_PRIPA</name>
<dbReference type="Gene3D" id="1.25.10.10">
    <property type="entry name" value="Leucine-rich Repeat Variant"/>
    <property type="match status" value="1"/>
</dbReference>
<sequence>MEIAQQVICEVGMDDEVRRDLPVESSHMRREAEREEGDAENREEMAPEVIADLVQFLDPTTRLDVRRQALQIVLGLSFPLDGSAERAFCSQDFMIGKASATSPRCPRRSSTTSCTTRRSYTEAFAATECSEYAARLLANCTRVFPGETHLRLLAVDPKCVEKLVERMTESAEGSPSNTLGYSLVNLATVSRVRRELTKRRDDHGGKSMLHKLYPALMQSENGERRRIAADVCRNCTFDDGAPFDGNLTVKRRGAARFYDELAFSK</sequence>
<reference evidence="1" key="2">
    <citation type="submission" date="2022-06" db="UniProtKB">
        <authorList>
            <consortium name="EnsemblMetazoa"/>
        </authorList>
    </citation>
    <scope>IDENTIFICATION</scope>
    <source>
        <strain evidence="1">PS312</strain>
    </source>
</reference>
<protein>
    <submittedName>
        <fullName evidence="1">Uncharacterized protein</fullName>
    </submittedName>
</protein>
<reference evidence="2" key="1">
    <citation type="journal article" date="2008" name="Nat. Genet.">
        <title>The Pristionchus pacificus genome provides a unique perspective on nematode lifestyle and parasitism.</title>
        <authorList>
            <person name="Dieterich C."/>
            <person name="Clifton S.W."/>
            <person name="Schuster L.N."/>
            <person name="Chinwalla A."/>
            <person name="Delehaunty K."/>
            <person name="Dinkelacker I."/>
            <person name="Fulton L."/>
            <person name="Fulton R."/>
            <person name="Godfrey J."/>
            <person name="Minx P."/>
            <person name="Mitreva M."/>
            <person name="Roeseler W."/>
            <person name="Tian H."/>
            <person name="Witte H."/>
            <person name="Yang S.P."/>
            <person name="Wilson R.K."/>
            <person name="Sommer R.J."/>
        </authorList>
    </citation>
    <scope>NUCLEOTIDE SEQUENCE [LARGE SCALE GENOMIC DNA]</scope>
    <source>
        <strain evidence="2">PS312</strain>
    </source>
</reference>
<dbReference type="AlphaFoldDB" id="A0A2A6CIN4"/>
<dbReference type="EnsemblMetazoa" id="PPA14508.1">
    <property type="protein sequence ID" value="PPA14508.1"/>
    <property type="gene ID" value="WBGene00104062"/>
</dbReference>
<dbReference type="Proteomes" id="UP000005239">
    <property type="component" value="Unassembled WGS sequence"/>
</dbReference>
<dbReference type="InterPro" id="IPR011989">
    <property type="entry name" value="ARM-like"/>
</dbReference>
<gene>
    <name evidence="1" type="primary">WBGene00104062</name>
</gene>
<dbReference type="InterPro" id="IPR007205">
    <property type="entry name" value="Protein_HGH1_N"/>
</dbReference>
<accession>A0A2A6CIN4</accession>
<evidence type="ECO:0000313" key="1">
    <source>
        <dbReference type="EnsemblMetazoa" id="PPA14508.1"/>
    </source>
</evidence>
<accession>A0A8R1UA40</accession>
<organism evidence="1 2">
    <name type="scientific">Pristionchus pacificus</name>
    <name type="common">Parasitic nematode worm</name>
    <dbReference type="NCBI Taxonomy" id="54126"/>
    <lineage>
        <taxon>Eukaryota</taxon>
        <taxon>Metazoa</taxon>
        <taxon>Ecdysozoa</taxon>
        <taxon>Nematoda</taxon>
        <taxon>Chromadorea</taxon>
        <taxon>Rhabditida</taxon>
        <taxon>Rhabditina</taxon>
        <taxon>Diplogasteromorpha</taxon>
        <taxon>Diplogasteroidea</taxon>
        <taxon>Neodiplogasteridae</taxon>
        <taxon>Pristionchus</taxon>
    </lineage>
</organism>